<evidence type="ECO:0000256" key="1">
    <source>
        <dbReference type="ARBA" id="ARBA00022801"/>
    </source>
</evidence>
<accession>A0ABW1K9G6</accession>
<comment type="subunit">
    <text evidence="3">Heterotrimer of UreA (gamma), UreB (beta) and UreC (alpha) subunits. Three heterotrimers associate to form the active enzyme.</text>
</comment>
<dbReference type="EMBL" id="JBHSPR010000013">
    <property type="protein sequence ID" value="MFC6018269.1"/>
    <property type="molecule type" value="Genomic_DNA"/>
</dbReference>
<dbReference type="NCBIfam" id="NF009682">
    <property type="entry name" value="PRK13203.1"/>
    <property type="match status" value="1"/>
</dbReference>
<dbReference type="Gene3D" id="2.10.150.10">
    <property type="entry name" value="Urease, beta subunit"/>
    <property type="match status" value="1"/>
</dbReference>
<dbReference type="NCBIfam" id="TIGR00192">
    <property type="entry name" value="urease_beta"/>
    <property type="match status" value="1"/>
</dbReference>
<name>A0ABW1K9G6_9ACTN</name>
<proteinExistence type="inferred from homology"/>
<keyword evidence="5" id="KW-1185">Reference proteome</keyword>
<keyword evidence="1 3" id="KW-0378">Hydrolase</keyword>
<evidence type="ECO:0000313" key="4">
    <source>
        <dbReference type="EMBL" id="MFC6018269.1"/>
    </source>
</evidence>
<dbReference type="GO" id="GO:0009039">
    <property type="term" value="F:urease activity"/>
    <property type="evidence" value="ECO:0007669"/>
    <property type="project" value="UniProtKB-EC"/>
</dbReference>
<comment type="similarity">
    <text evidence="3">Belongs to the urease beta subunit family.</text>
</comment>
<comment type="catalytic activity">
    <reaction evidence="2 3">
        <text>urea + 2 H2O + H(+) = hydrogencarbonate + 2 NH4(+)</text>
        <dbReference type="Rhea" id="RHEA:20557"/>
        <dbReference type="ChEBI" id="CHEBI:15377"/>
        <dbReference type="ChEBI" id="CHEBI:15378"/>
        <dbReference type="ChEBI" id="CHEBI:16199"/>
        <dbReference type="ChEBI" id="CHEBI:17544"/>
        <dbReference type="ChEBI" id="CHEBI:28938"/>
        <dbReference type="EC" id="3.5.1.5"/>
    </reaction>
</comment>
<dbReference type="RefSeq" id="WP_377423510.1">
    <property type="nucleotide sequence ID" value="NZ_JBHSPR010000013.1"/>
</dbReference>
<dbReference type="SUPFAM" id="SSF51278">
    <property type="entry name" value="Urease, beta-subunit"/>
    <property type="match status" value="1"/>
</dbReference>
<dbReference type="Proteomes" id="UP001596203">
    <property type="component" value="Unassembled WGS sequence"/>
</dbReference>
<comment type="caution">
    <text evidence="4">The sequence shown here is derived from an EMBL/GenBank/DDBJ whole genome shotgun (WGS) entry which is preliminary data.</text>
</comment>
<dbReference type="InterPro" id="IPR002019">
    <property type="entry name" value="Urease_beta-like"/>
</dbReference>
<dbReference type="InterPro" id="IPR050069">
    <property type="entry name" value="Urease_subunit"/>
</dbReference>
<dbReference type="PANTHER" id="PTHR33569:SF1">
    <property type="entry name" value="UREASE"/>
    <property type="match status" value="1"/>
</dbReference>
<dbReference type="Pfam" id="PF00699">
    <property type="entry name" value="Urease_beta"/>
    <property type="match status" value="1"/>
</dbReference>
<dbReference type="HAMAP" id="MF_01954">
    <property type="entry name" value="Urease_beta"/>
    <property type="match status" value="1"/>
</dbReference>
<organism evidence="4 5">
    <name type="scientific">Plantactinospora solaniradicis</name>
    <dbReference type="NCBI Taxonomy" id="1723736"/>
    <lineage>
        <taxon>Bacteria</taxon>
        <taxon>Bacillati</taxon>
        <taxon>Actinomycetota</taxon>
        <taxon>Actinomycetes</taxon>
        <taxon>Micromonosporales</taxon>
        <taxon>Micromonosporaceae</taxon>
        <taxon>Plantactinospora</taxon>
    </lineage>
</organism>
<evidence type="ECO:0000313" key="5">
    <source>
        <dbReference type="Proteomes" id="UP001596203"/>
    </source>
</evidence>
<gene>
    <name evidence="3" type="primary">ureB</name>
    <name evidence="4" type="ORF">ACFP2T_18920</name>
</gene>
<comment type="subcellular location">
    <subcellularLocation>
        <location evidence="3">Cytoplasm</location>
    </subcellularLocation>
</comment>
<dbReference type="CDD" id="cd00407">
    <property type="entry name" value="Urease_beta"/>
    <property type="match status" value="1"/>
</dbReference>
<comment type="pathway">
    <text evidence="3">Nitrogen metabolism; urea degradation; CO(2) and NH(3) from urea (urease route): step 1/1.</text>
</comment>
<sequence length="142" mass="15695">MADSEPRAPVGGYVLRSDPLELNAGRPVVRIEVQNTGDRPIQVGSHFHFYETNRNLEFDREASFGCRLDIPAATSIRFEPGDRKTVSLVPYAGRQRVYGFNGLVNGWTGGEPLGYQPDRAEAARRARIRGFKSTSGRNDGGE</sequence>
<protein>
    <recommendedName>
        <fullName evidence="3">Urease subunit beta</fullName>
        <ecNumber evidence="3">3.5.1.5</ecNumber>
    </recommendedName>
    <alternativeName>
        <fullName evidence="3">Urea amidohydrolase subunit beta</fullName>
    </alternativeName>
</protein>
<dbReference type="PANTHER" id="PTHR33569">
    <property type="entry name" value="UREASE"/>
    <property type="match status" value="1"/>
</dbReference>
<evidence type="ECO:0000256" key="2">
    <source>
        <dbReference type="ARBA" id="ARBA00047778"/>
    </source>
</evidence>
<evidence type="ECO:0000256" key="3">
    <source>
        <dbReference type="HAMAP-Rule" id="MF_01954"/>
    </source>
</evidence>
<keyword evidence="3" id="KW-0963">Cytoplasm</keyword>
<reference evidence="5" key="1">
    <citation type="journal article" date="2019" name="Int. J. Syst. Evol. Microbiol.">
        <title>The Global Catalogue of Microorganisms (GCM) 10K type strain sequencing project: providing services to taxonomists for standard genome sequencing and annotation.</title>
        <authorList>
            <consortium name="The Broad Institute Genomics Platform"/>
            <consortium name="The Broad Institute Genome Sequencing Center for Infectious Disease"/>
            <person name="Wu L."/>
            <person name="Ma J."/>
        </authorList>
    </citation>
    <scope>NUCLEOTIDE SEQUENCE [LARGE SCALE GENOMIC DNA]</scope>
    <source>
        <strain evidence="5">ZS-35-S2</strain>
    </source>
</reference>
<dbReference type="EC" id="3.5.1.5" evidence="3"/>
<dbReference type="InterPro" id="IPR036461">
    <property type="entry name" value="Urease_betasu_sf"/>
</dbReference>